<evidence type="ECO:0000313" key="2">
    <source>
        <dbReference type="EMBL" id="TRZ19582.1"/>
    </source>
</evidence>
<proteinExistence type="predicted"/>
<reference evidence="2" key="1">
    <citation type="submission" date="2019-04" db="EMBL/GenBank/DDBJ databases">
        <title>Genome assembly of Zosterops borbonicus 15179.</title>
        <authorList>
            <person name="Leroy T."/>
            <person name="Anselmetti Y."/>
            <person name="Tilak M.-K."/>
            <person name="Nabholz B."/>
        </authorList>
    </citation>
    <scope>NUCLEOTIDE SEQUENCE</scope>
    <source>
        <strain evidence="2">HGM_15179</strain>
        <tissue evidence="2">Muscle</tissue>
    </source>
</reference>
<accession>A0A8K1GKB0</accession>
<protein>
    <submittedName>
        <fullName evidence="2">Uncharacterized protein</fullName>
    </submittedName>
</protein>
<evidence type="ECO:0000313" key="3">
    <source>
        <dbReference type="Proteomes" id="UP000796761"/>
    </source>
</evidence>
<comment type="caution">
    <text evidence="2">The sequence shown here is derived from an EMBL/GenBank/DDBJ whole genome shotgun (WGS) entry which is preliminary data.</text>
</comment>
<gene>
    <name evidence="2" type="ORF">HGM15179_007581</name>
</gene>
<sequence length="151" mass="16762">MLQTLLVPPGSGHGTAGESPDNTMEFPGELEQCPVEPGWESWECSSCRREGCVEISQHPPGPEGATEKGERLDQQLEWQDKGELVQTPRGKFRWDIGKEFLPVRVVRPWHRVPRETVAVLESLEVSKARLEHPGVVEGVPAHGRGLGRDDP</sequence>
<evidence type="ECO:0000256" key="1">
    <source>
        <dbReference type="SAM" id="MobiDB-lite"/>
    </source>
</evidence>
<organism evidence="2 3">
    <name type="scientific">Zosterops borbonicus</name>
    <dbReference type="NCBI Taxonomy" id="364589"/>
    <lineage>
        <taxon>Eukaryota</taxon>
        <taxon>Metazoa</taxon>
        <taxon>Chordata</taxon>
        <taxon>Craniata</taxon>
        <taxon>Vertebrata</taxon>
        <taxon>Euteleostomi</taxon>
        <taxon>Archelosauria</taxon>
        <taxon>Archosauria</taxon>
        <taxon>Dinosauria</taxon>
        <taxon>Saurischia</taxon>
        <taxon>Theropoda</taxon>
        <taxon>Coelurosauria</taxon>
        <taxon>Aves</taxon>
        <taxon>Neognathae</taxon>
        <taxon>Neoaves</taxon>
        <taxon>Telluraves</taxon>
        <taxon>Australaves</taxon>
        <taxon>Passeriformes</taxon>
        <taxon>Sylvioidea</taxon>
        <taxon>Zosteropidae</taxon>
        <taxon>Zosterops</taxon>
    </lineage>
</organism>
<dbReference type="EMBL" id="SWJQ01000179">
    <property type="protein sequence ID" value="TRZ19582.1"/>
    <property type="molecule type" value="Genomic_DNA"/>
</dbReference>
<keyword evidence="3" id="KW-1185">Reference proteome</keyword>
<dbReference type="Proteomes" id="UP000796761">
    <property type="component" value="Unassembled WGS sequence"/>
</dbReference>
<name>A0A8K1GKB0_9PASS</name>
<dbReference type="AlphaFoldDB" id="A0A8K1GKB0"/>
<feature type="region of interest" description="Disordered" evidence="1">
    <location>
        <begin position="1"/>
        <end position="29"/>
    </location>
</feature>